<accession>A0A0M3I4B0</accession>
<dbReference type="Proteomes" id="UP000036681">
    <property type="component" value="Unplaced"/>
</dbReference>
<proteinExistence type="predicted"/>
<dbReference type="WBParaSite" id="ALUE_0001159201-mRNA-1">
    <property type="protein sequence ID" value="ALUE_0001159201-mRNA-1"/>
    <property type="gene ID" value="ALUE_0001159201"/>
</dbReference>
<organism evidence="1 2">
    <name type="scientific">Ascaris lumbricoides</name>
    <name type="common">Giant roundworm</name>
    <dbReference type="NCBI Taxonomy" id="6252"/>
    <lineage>
        <taxon>Eukaryota</taxon>
        <taxon>Metazoa</taxon>
        <taxon>Ecdysozoa</taxon>
        <taxon>Nematoda</taxon>
        <taxon>Chromadorea</taxon>
        <taxon>Rhabditida</taxon>
        <taxon>Spirurina</taxon>
        <taxon>Ascaridomorpha</taxon>
        <taxon>Ascaridoidea</taxon>
        <taxon>Ascarididae</taxon>
        <taxon>Ascaris</taxon>
    </lineage>
</organism>
<evidence type="ECO:0000313" key="1">
    <source>
        <dbReference type="Proteomes" id="UP000036681"/>
    </source>
</evidence>
<evidence type="ECO:0000313" key="2">
    <source>
        <dbReference type="WBParaSite" id="ALUE_0001159201-mRNA-1"/>
    </source>
</evidence>
<sequence>MVEDIAIYRNRGDREYGTDCALERIYKVSYHREIFEEWKINACWI</sequence>
<reference evidence="2" key="1">
    <citation type="submission" date="2017-02" db="UniProtKB">
        <authorList>
            <consortium name="WormBaseParasite"/>
        </authorList>
    </citation>
    <scope>IDENTIFICATION</scope>
</reference>
<protein>
    <submittedName>
        <fullName evidence="2">EAL domain-containing protein</fullName>
    </submittedName>
</protein>
<dbReference type="AlphaFoldDB" id="A0A0M3I4B0"/>
<keyword evidence="1" id="KW-1185">Reference proteome</keyword>
<name>A0A0M3I4B0_ASCLU</name>